<feature type="region of interest" description="Disordered" evidence="1">
    <location>
        <begin position="443"/>
        <end position="489"/>
    </location>
</feature>
<name>A0ABR2K6N1_9EUKA</name>
<organism evidence="3 4">
    <name type="scientific">Tritrichomonas musculus</name>
    <dbReference type="NCBI Taxonomy" id="1915356"/>
    <lineage>
        <taxon>Eukaryota</taxon>
        <taxon>Metamonada</taxon>
        <taxon>Parabasalia</taxon>
        <taxon>Tritrichomonadida</taxon>
        <taxon>Tritrichomonadidae</taxon>
        <taxon>Tritrichomonas</taxon>
    </lineage>
</organism>
<keyword evidence="4" id="KW-1185">Reference proteome</keyword>
<evidence type="ECO:0000256" key="2">
    <source>
        <dbReference type="SAM" id="SignalP"/>
    </source>
</evidence>
<proteinExistence type="predicted"/>
<sequence>MLLFLFLYLSLSCNFIYSLSNHDPFYLEQSLEPGEILCINTTVEYTSFVFNSLGNSFFKAYDHNNNERFFGYDEMIKEAAGISFGKMIGSLVITNPKKVNESSLSSISIAAISFPTECDIKIITNQMKSFIYFTFEDNTVCYFNGNGLHYRYQFFVSEGTFEIRPPLNLSQNIFVDHFYDTNNYNFLDVKSTVRNVLFESIEPHTIYINHSLAYSNDHFDIPTSFVRVDNYPPLIVYKHVSTNNSILSKTYFIEAGTKNRNTFPFQLAPHFINKEPGIFPNNKDDPNDSTDLYNSSYYGCDPYLFTYDSDGRKVRIGKDGRTANSYDTEILVKTIISGLLFQFVQISLFVYLISFCCICPCCCCYSCCRKAICCTVKHQGGYQSFNGQGILNFMQSGNIYNGASSIENVNEENNGIDNNQVQEYQEATNNYVSNYSINHNAENAKEDQPDIQEEEEVTDNDDAQEDIDSDHSMQDLDDTQNTHESKPQL</sequence>
<dbReference type="Proteomes" id="UP001470230">
    <property type="component" value="Unassembled WGS sequence"/>
</dbReference>
<reference evidence="3 4" key="1">
    <citation type="submission" date="2024-04" db="EMBL/GenBank/DDBJ databases">
        <title>Tritrichomonas musculus Genome.</title>
        <authorList>
            <person name="Alves-Ferreira E."/>
            <person name="Grigg M."/>
            <person name="Lorenzi H."/>
            <person name="Galac M."/>
        </authorList>
    </citation>
    <scope>NUCLEOTIDE SEQUENCE [LARGE SCALE GENOMIC DNA]</scope>
    <source>
        <strain evidence="3 4">EAF2021</strain>
    </source>
</reference>
<gene>
    <name evidence="3" type="ORF">M9Y10_042187</name>
</gene>
<dbReference type="EMBL" id="JAPFFF010000007">
    <property type="protein sequence ID" value="KAK8886719.1"/>
    <property type="molecule type" value="Genomic_DNA"/>
</dbReference>
<evidence type="ECO:0000313" key="4">
    <source>
        <dbReference type="Proteomes" id="UP001470230"/>
    </source>
</evidence>
<accession>A0ABR2K6N1</accession>
<evidence type="ECO:0000313" key="3">
    <source>
        <dbReference type="EMBL" id="KAK8886719.1"/>
    </source>
</evidence>
<feature type="compositionally biased region" description="Acidic residues" evidence="1">
    <location>
        <begin position="449"/>
        <end position="468"/>
    </location>
</feature>
<evidence type="ECO:0000256" key="1">
    <source>
        <dbReference type="SAM" id="MobiDB-lite"/>
    </source>
</evidence>
<protein>
    <submittedName>
        <fullName evidence="3">Uncharacterized protein</fullName>
    </submittedName>
</protein>
<feature type="chain" id="PRO_5045870243" evidence="2">
    <location>
        <begin position="19"/>
        <end position="489"/>
    </location>
</feature>
<comment type="caution">
    <text evidence="3">The sequence shown here is derived from an EMBL/GenBank/DDBJ whole genome shotgun (WGS) entry which is preliminary data.</text>
</comment>
<feature type="signal peptide" evidence="2">
    <location>
        <begin position="1"/>
        <end position="18"/>
    </location>
</feature>
<feature type="compositionally biased region" description="Basic and acidic residues" evidence="1">
    <location>
        <begin position="469"/>
        <end position="489"/>
    </location>
</feature>
<keyword evidence="2" id="KW-0732">Signal</keyword>